<dbReference type="PANTHER" id="PTHR36968:SF5">
    <property type="entry name" value="HOMEOBOX-DDT DOMAIN PROTEIN RLT2"/>
    <property type="match status" value="1"/>
</dbReference>
<keyword evidence="1" id="KW-0175">Coiled coil</keyword>
<dbReference type="InterPro" id="IPR044977">
    <property type="entry name" value="RLT1-3"/>
</dbReference>
<name>A0A2K3MTH7_TRIPR</name>
<dbReference type="Proteomes" id="UP000236291">
    <property type="component" value="Unassembled WGS sequence"/>
</dbReference>
<dbReference type="EMBL" id="ASHM01012180">
    <property type="protein sequence ID" value="PNX94128.1"/>
    <property type="molecule type" value="Genomic_DNA"/>
</dbReference>
<proteinExistence type="predicted"/>
<dbReference type="ExpressionAtlas" id="A0A2K3MTH7">
    <property type="expression patterns" value="baseline"/>
</dbReference>
<feature type="coiled-coil region" evidence="1">
    <location>
        <begin position="143"/>
        <end position="259"/>
    </location>
</feature>
<dbReference type="STRING" id="57577.A0A2K3MTH7"/>
<reference evidence="2 3" key="1">
    <citation type="journal article" date="2014" name="Am. J. Bot.">
        <title>Genome assembly and annotation for red clover (Trifolium pratense; Fabaceae).</title>
        <authorList>
            <person name="Istvanek J."/>
            <person name="Jaros M."/>
            <person name="Krenek A."/>
            <person name="Repkova J."/>
        </authorList>
    </citation>
    <scope>NUCLEOTIDE SEQUENCE [LARGE SCALE GENOMIC DNA]</scope>
    <source>
        <strain evidence="3">cv. Tatra</strain>
        <tissue evidence="2">Young leaves</tissue>
    </source>
</reference>
<dbReference type="GO" id="GO:0006357">
    <property type="term" value="P:regulation of transcription by RNA polymerase II"/>
    <property type="evidence" value="ECO:0007669"/>
    <property type="project" value="InterPro"/>
</dbReference>
<evidence type="ECO:0000256" key="1">
    <source>
        <dbReference type="SAM" id="Coils"/>
    </source>
</evidence>
<organism evidence="2 3">
    <name type="scientific">Trifolium pratense</name>
    <name type="common">Red clover</name>
    <dbReference type="NCBI Taxonomy" id="57577"/>
    <lineage>
        <taxon>Eukaryota</taxon>
        <taxon>Viridiplantae</taxon>
        <taxon>Streptophyta</taxon>
        <taxon>Embryophyta</taxon>
        <taxon>Tracheophyta</taxon>
        <taxon>Spermatophyta</taxon>
        <taxon>Magnoliopsida</taxon>
        <taxon>eudicotyledons</taxon>
        <taxon>Gunneridae</taxon>
        <taxon>Pentapetalae</taxon>
        <taxon>rosids</taxon>
        <taxon>fabids</taxon>
        <taxon>Fabales</taxon>
        <taxon>Fabaceae</taxon>
        <taxon>Papilionoideae</taxon>
        <taxon>50 kb inversion clade</taxon>
        <taxon>NPAAA clade</taxon>
        <taxon>Hologalegina</taxon>
        <taxon>IRL clade</taxon>
        <taxon>Trifolieae</taxon>
        <taxon>Trifolium</taxon>
    </lineage>
</organism>
<dbReference type="PANTHER" id="PTHR36968">
    <property type="entry name" value="HOMEOBOX-DDT DOMAIN PROTEIN RLT2"/>
    <property type="match status" value="1"/>
</dbReference>
<reference evidence="2 3" key="2">
    <citation type="journal article" date="2017" name="Front. Plant Sci.">
        <title>Gene Classification and Mining of Molecular Markers Useful in Red Clover (Trifolium pratense) Breeding.</title>
        <authorList>
            <person name="Istvanek J."/>
            <person name="Dluhosova J."/>
            <person name="Dluhos P."/>
            <person name="Patkova L."/>
            <person name="Nedelnik J."/>
            <person name="Repkova J."/>
        </authorList>
    </citation>
    <scope>NUCLEOTIDE SEQUENCE [LARGE SCALE GENOMIC DNA]</scope>
    <source>
        <strain evidence="3">cv. Tatra</strain>
        <tissue evidence="2">Young leaves</tissue>
    </source>
</reference>
<evidence type="ECO:0000313" key="3">
    <source>
        <dbReference type="Proteomes" id="UP000236291"/>
    </source>
</evidence>
<evidence type="ECO:0000313" key="2">
    <source>
        <dbReference type="EMBL" id="PNX94128.1"/>
    </source>
</evidence>
<dbReference type="AlphaFoldDB" id="A0A2K3MTH7"/>
<accession>A0A2K3MTH7</accession>
<sequence>MGQHRQSEWPVEANIYEHLDKGISRTLHEYQFIPEQPTVRNEIYERVTASIPHSRTSLSSLPSFLNGNESAPKVYGVQGQKIPGLNLLSQSEQGRPNHVMLSASGGNDDDVQKNPFADVTLDIQSGANQVTPIDGPLLPSDRRVIHEEELERFQRKRKNEEARMQREFEVQEKRIRKELVKQDILRQKREEQIKKEMERQERERQKEEERLLRERQREEDRLLREQRREQERREKFLQKESLRTEKMRQKEELHRVKEEARIKAASERAIARRMVKDAMDLIEDEHLELMELAASKKGLSSILALDYETMQNLESYGGE</sequence>
<gene>
    <name evidence="2" type="ORF">L195_g017296</name>
</gene>
<protein>
    <submittedName>
        <fullName evidence="2">Uncharacterized protein</fullName>
    </submittedName>
</protein>
<comment type="caution">
    <text evidence="2">The sequence shown here is derived from an EMBL/GenBank/DDBJ whole genome shotgun (WGS) entry which is preliminary data.</text>
</comment>